<gene>
    <name evidence="1" type="ORF">METZ01_LOCUS221539</name>
</gene>
<dbReference type="SUPFAM" id="SSF56436">
    <property type="entry name" value="C-type lectin-like"/>
    <property type="match status" value="1"/>
</dbReference>
<dbReference type="Gene3D" id="3.10.100.10">
    <property type="entry name" value="Mannose-Binding Protein A, subunit A"/>
    <property type="match status" value="1"/>
</dbReference>
<dbReference type="AlphaFoldDB" id="A0A382G1L9"/>
<proteinExistence type="predicted"/>
<protein>
    <submittedName>
        <fullName evidence="1">Uncharacterized protein</fullName>
    </submittedName>
</protein>
<evidence type="ECO:0000313" key="1">
    <source>
        <dbReference type="EMBL" id="SVB68685.1"/>
    </source>
</evidence>
<dbReference type="InterPro" id="IPR016186">
    <property type="entry name" value="C-type_lectin-like/link_sf"/>
</dbReference>
<dbReference type="EMBL" id="UINC01052860">
    <property type="protein sequence ID" value="SVB68685.1"/>
    <property type="molecule type" value="Genomic_DNA"/>
</dbReference>
<reference evidence="1" key="1">
    <citation type="submission" date="2018-05" db="EMBL/GenBank/DDBJ databases">
        <authorList>
            <person name="Lanie J.A."/>
            <person name="Ng W.-L."/>
            <person name="Kazmierczak K.M."/>
            <person name="Andrzejewski T.M."/>
            <person name="Davidsen T.M."/>
            <person name="Wayne K.J."/>
            <person name="Tettelin H."/>
            <person name="Glass J.I."/>
            <person name="Rusch D."/>
            <person name="Podicherti R."/>
            <person name="Tsui H.-C.T."/>
            <person name="Winkler M.E."/>
        </authorList>
    </citation>
    <scope>NUCLEOTIDE SEQUENCE</scope>
</reference>
<dbReference type="InterPro" id="IPR016187">
    <property type="entry name" value="CTDL_fold"/>
</dbReference>
<accession>A0A382G1L9</accession>
<sequence length="167" mass="17041">MNALRHVRLGVTVTAGLVFSSVGLAQEMGFFVTSVGLGDGANLGGLAGADAHCRQLAEAAGAGNRDWAAYLSTQGTNAVNARDRIGSGPWYNAKGVMIAADVAALHQDGVNINHVTAIDESGGMVPFVHLKVDGSAFAPADQPEVVEHDILTGTQADGTAFPAGEDN</sequence>
<feature type="non-terminal residue" evidence="1">
    <location>
        <position position="167"/>
    </location>
</feature>
<name>A0A382G1L9_9ZZZZ</name>
<organism evidence="1">
    <name type="scientific">marine metagenome</name>
    <dbReference type="NCBI Taxonomy" id="408172"/>
    <lineage>
        <taxon>unclassified sequences</taxon>
        <taxon>metagenomes</taxon>
        <taxon>ecological metagenomes</taxon>
    </lineage>
</organism>